<proteinExistence type="predicted"/>
<feature type="transmembrane region" description="Helical" evidence="2">
    <location>
        <begin position="71"/>
        <end position="91"/>
    </location>
</feature>
<evidence type="ECO:0000313" key="4">
    <source>
        <dbReference type="Proteomes" id="UP000317429"/>
    </source>
</evidence>
<keyword evidence="2" id="KW-0472">Membrane</keyword>
<organism evidence="3 4">
    <name type="scientific">Pirellulimonas nuda</name>
    <dbReference type="NCBI Taxonomy" id="2528009"/>
    <lineage>
        <taxon>Bacteria</taxon>
        <taxon>Pseudomonadati</taxon>
        <taxon>Planctomycetota</taxon>
        <taxon>Planctomycetia</taxon>
        <taxon>Pirellulales</taxon>
        <taxon>Lacipirellulaceae</taxon>
        <taxon>Pirellulimonas</taxon>
    </lineage>
</organism>
<dbReference type="KEGG" id="pnd:Pla175_06820"/>
<dbReference type="EMBL" id="CP036291">
    <property type="protein sequence ID" value="QDU87323.1"/>
    <property type="molecule type" value="Genomic_DNA"/>
</dbReference>
<dbReference type="AlphaFoldDB" id="A0A518D763"/>
<feature type="region of interest" description="Disordered" evidence="1">
    <location>
        <begin position="1"/>
        <end position="24"/>
    </location>
</feature>
<dbReference type="Proteomes" id="UP000317429">
    <property type="component" value="Chromosome"/>
</dbReference>
<keyword evidence="4" id="KW-1185">Reference proteome</keyword>
<accession>A0A518D763</accession>
<protein>
    <submittedName>
        <fullName evidence="3">Uncharacterized protein</fullName>
    </submittedName>
</protein>
<dbReference type="RefSeq" id="WP_145281291.1">
    <property type="nucleotide sequence ID" value="NZ_CP036291.1"/>
</dbReference>
<keyword evidence="2" id="KW-1133">Transmembrane helix</keyword>
<evidence type="ECO:0000256" key="2">
    <source>
        <dbReference type="SAM" id="Phobius"/>
    </source>
</evidence>
<keyword evidence="2" id="KW-0812">Transmembrane</keyword>
<gene>
    <name evidence="3" type="ORF">Pla175_06820</name>
</gene>
<reference evidence="3 4" key="1">
    <citation type="submission" date="2019-02" db="EMBL/GenBank/DDBJ databases">
        <title>Deep-cultivation of Planctomycetes and their phenomic and genomic characterization uncovers novel biology.</title>
        <authorList>
            <person name="Wiegand S."/>
            <person name="Jogler M."/>
            <person name="Boedeker C."/>
            <person name="Pinto D."/>
            <person name="Vollmers J."/>
            <person name="Rivas-Marin E."/>
            <person name="Kohn T."/>
            <person name="Peeters S.H."/>
            <person name="Heuer A."/>
            <person name="Rast P."/>
            <person name="Oberbeckmann S."/>
            <person name="Bunk B."/>
            <person name="Jeske O."/>
            <person name="Meyerdierks A."/>
            <person name="Storesund J.E."/>
            <person name="Kallscheuer N."/>
            <person name="Luecker S."/>
            <person name="Lage O.M."/>
            <person name="Pohl T."/>
            <person name="Merkel B.J."/>
            <person name="Hornburger P."/>
            <person name="Mueller R.-W."/>
            <person name="Bruemmer F."/>
            <person name="Labrenz M."/>
            <person name="Spormann A.M."/>
            <person name="Op den Camp H."/>
            <person name="Overmann J."/>
            <person name="Amann R."/>
            <person name="Jetten M.S.M."/>
            <person name="Mascher T."/>
            <person name="Medema M.H."/>
            <person name="Devos D.P."/>
            <person name="Kaster A.-K."/>
            <person name="Ovreas L."/>
            <person name="Rohde M."/>
            <person name="Galperin M.Y."/>
            <person name="Jogler C."/>
        </authorList>
    </citation>
    <scope>NUCLEOTIDE SEQUENCE [LARGE SCALE GENOMIC DNA]</scope>
    <source>
        <strain evidence="3 4">Pla175</strain>
    </source>
</reference>
<evidence type="ECO:0000313" key="3">
    <source>
        <dbReference type="EMBL" id="QDU87323.1"/>
    </source>
</evidence>
<feature type="transmembrane region" description="Helical" evidence="2">
    <location>
        <begin position="31"/>
        <end position="56"/>
    </location>
</feature>
<name>A0A518D763_9BACT</name>
<sequence length="104" mass="11047">MTIASQPENPYEPPQSRSALPPRDPHRPIGIVGWIVIVPLALLASAVAFVCTLYPLVMTSQSPSLSWLGDVAPLLSLLVSLTAGLLVGWGLKAAVRLLQRLLVG</sequence>
<evidence type="ECO:0000256" key="1">
    <source>
        <dbReference type="SAM" id="MobiDB-lite"/>
    </source>
</evidence>